<dbReference type="SUPFAM" id="SSF46600">
    <property type="entry name" value="C-terminal UvrC-binding domain of UvrB"/>
    <property type="match status" value="1"/>
</dbReference>
<dbReference type="PANTHER" id="PTHR38430:SF1">
    <property type="entry name" value="PROTEIN-ARGININE KINASE ACTIVATOR PROTEIN"/>
    <property type="match status" value="1"/>
</dbReference>
<dbReference type="InterPro" id="IPR001943">
    <property type="entry name" value="UVR_dom"/>
</dbReference>
<dbReference type="GO" id="GO:1990169">
    <property type="term" value="P:stress response to copper ion"/>
    <property type="evidence" value="ECO:0007669"/>
    <property type="project" value="TreeGrafter"/>
</dbReference>
<protein>
    <submittedName>
        <fullName evidence="3">UvrB/UvrC motif-containing protein</fullName>
    </submittedName>
</protein>
<comment type="caution">
    <text evidence="3">The sequence shown here is derived from an EMBL/GenBank/DDBJ whole genome shotgun (WGS) entry which is preliminary data.</text>
</comment>
<reference evidence="3" key="1">
    <citation type="submission" date="2020-07" db="EMBL/GenBank/DDBJ databases">
        <title>Huge and variable diversity of episymbiotic CPR bacteria and DPANN archaea in groundwater ecosystems.</title>
        <authorList>
            <person name="He C.Y."/>
            <person name="Keren R."/>
            <person name="Whittaker M."/>
            <person name="Farag I.F."/>
            <person name="Doudna J."/>
            <person name="Cate J.H.D."/>
            <person name="Banfield J.F."/>
        </authorList>
    </citation>
    <scope>NUCLEOTIDE SEQUENCE</scope>
    <source>
        <strain evidence="3">NC_groundwater_1520_Pr4_B-0.1um_53_5</strain>
    </source>
</reference>
<dbReference type="PROSITE" id="PS50151">
    <property type="entry name" value="UVR"/>
    <property type="match status" value="1"/>
</dbReference>
<evidence type="ECO:0000256" key="1">
    <source>
        <dbReference type="SAM" id="MobiDB-lite"/>
    </source>
</evidence>
<gene>
    <name evidence="3" type="ORF">HY768_03065</name>
</gene>
<accession>A0A933MJP9</accession>
<dbReference type="GO" id="GO:0046870">
    <property type="term" value="F:cadmium ion binding"/>
    <property type="evidence" value="ECO:0007669"/>
    <property type="project" value="TreeGrafter"/>
</dbReference>
<dbReference type="GO" id="GO:0005507">
    <property type="term" value="F:copper ion binding"/>
    <property type="evidence" value="ECO:0007669"/>
    <property type="project" value="TreeGrafter"/>
</dbReference>
<dbReference type="AlphaFoldDB" id="A0A933MJP9"/>
<name>A0A933MJP9_UNCT6</name>
<dbReference type="Pfam" id="PF02151">
    <property type="entry name" value="UVR"/>
    <property type="match status" value="1"/>
</dbReference>
<dbReference type="GO" id="GO:1990170">
    <property type="term" value="P:stress response to cadmium ion"/>
    <property type="evidence" value="ECO:0007669"/>
    <property type="project" value="TreeGrafter"/>
</dbReference>
<organism evidence="3 4">
    <name type="scientific">candidate division TA06 bacterium</name>
    <dbReference type="NCBI Taxonomy" id="2250710"/>
    <lineage>
        <taxon>Bacteria</taxon>
        <taxon>Bacteria division TA06</taxon>
    </lineage>
</organism>
<dbReference type="GO" id="GO:0008270">
    <property type="term" value="F:zinc ion binding"/>
    <property type="evidence" value="ECO:0007669"/>
    <property type="project" value="TreeGrafter"/>
</dbReference>
<dbReference type="PIRSF" id="PIRSF015034">
    <property type="entry name" value="YacH"/>
    <property type="match status" value="1"/>
</dbReference>
<dbReference type="EMBL" id="JACQXR010000039">
    <property type="protein sequence ID" value="MBI4726198.1"/>
    <property type="molecule type" value="Genomic_DNA"/>
</dbReference>
<evidence type="ECO:0000313" key="4">
    <source>
        <dbReference type="Proteomes" id="UP000736328"/>
    </source>
</evidence>
<dbReference type="PANTHER" id="PTHR38430">
    <property type="entry name" value="PROTEIN-ARGININE KINASE ACTIVATOR PROTEIN"/>
    <property type="match status" value="1"/>
</dbReference>
<dbReference type="Proteomes" id="UP000736328">
    <property type="component" value="Unassembled WGS sequence"/>
</dbReference>
<evidence type="ECO:0000259" key="2">
    <source>
        <dbReference type="PROSITE" id="PS50151"/>
    </source>
</evidence>
<evidence type="ECO:0000313" key="3">
    <source>
        <dbReference type="EMBL" id="MBI4726198.1"/>
    </source>
</evidence>
<sequence>MLCQSCHKKQATLSYTEIRSGQARHKMLCEECALSQGLLSPMEAAISGLSDLLAQLLSELADSPPAQPETSCSRCGLKFSQFQKTGRLGCPGCYRGFSDKLEPLIQSIQHSDRHLGKSSKYPVKQPPAGDRAGMLKRQLSAAVESEQFELAATLRDRLKMLESEQVK</sequence>
<dbReference type="InterPro" id="IPR036876">
    <property type="entry name" value="UVR_dom_sf"/>
</dbReference>
<dbReference type="GO" id="GO:0050897">
    <property type="term" value="F:cobalt ion binding"/>
    <property type="evidence" value="ECO:0007669"/>
    <property type="project" value="TreeGrafter"/>
</dbReference>
<feature type="domain" description="UVR" evidence="2">
    <location>
        <begin position="129"/>
        <end position="164"/>
    </location>
</feature>
<proteinExistence type="predicted"/>
<feature type="region of interest" description="Disordered" evidence="1">
    <location>
        <begin position="112"/>
        <end position="131"/>
    </location>
</feature>
<dbReference type="InterPro" id="IPR025542">
    <property type="entry name" value="YacH"/>
</dbReference>